<evidence type="ECO:0000256" key="3">
    <source>
        <dbReference type="ARBA" id="ARBA00022989"/>
    </source>
</evidence>
<feature type="transmembrane region" description="Helical" evidence="6">
    <location>
        <begin position="26"/>
        <end position="48"/>
    </location>
</feature>
<evidence type="ECO:0000256" key="2">
    <source>
        <dbReference type="ARBA" id="ARBA00022692"/>
    </source>
</evidence>
<accession>A0AAN6TKH2</accession>
<keyword evidence="2 6" id="KW-0812">Transmembrane</keyword>
<sequence>MSDTAPPPPPGPPLWPPNLPHDSLKVNIIVSSAICWAIAACFVGLRFYTRGAIIRVLSSSDWSILAALVFAAATCAGIIEQAVHGAGQHVWDLDPTDTASAIAWGRAAWYGVLFYNLSLCFSKVSILLLYIHLFSFKWARTAGQVLLAIVILTNIYMALVAFTACIPLQAYWDFTLQKQYCHPQSFWWSSTGMHMVTDFLIFLLPMPVVWSIQLPRRQKLILSGVFGFGFLVCFISILRLIQLLRAQTDPDFTYVAAELSYLTAVEINGAIVCACVMTLKPLLVKFFPRILGSRSRDLRSSRSGSNAYRAGTDTLVGGPPTIGSRPSKARLSPANYIDGEVMGMGMGKRPRGAWVDSGYMEIDDVCGVEVEMTEHVVRAPPPVVRDDVEMQRWPPPPPENGVVRVQTEITIVKEDR</sequence>
<dbReference type="RefSeq" id="XP_064673640.1">
    <property type="nucleotide sequence ID" value="XM_064818367.1"/>
</dbReference>
<comment type="caution">
    <text evidence="8">The sequence shown here is derived from an EMBL/GenBank/DDBJ whole genome shotgun (WGS) entry which is preliminary data.</text>
</comment>
<keyword evidence="4 6" id="KW-0472">Membrane</keyword>
<reference evidence="8" key="2">
    <citation type="submission" date="2023-05" db="EMBL/GenBank/DDBJ databases">
        <authorList>
            <consortium name="Lawrence Berkeley National Laboratory"/>
            <person name="Steindorff A."/>
            <person name="Hensen N."/>
            <person name="Bonometti L."/>
            <person name="Westerberg I."/>
            <person name="Brannstrom I.O."/>
            <person name="Guillou S."/>
            <person name="Cros-Aarteil S."/>
            <person name="Calhoun S."/>
            <person name="Haridas S."/>
            <person name="Kuo A."/>
            <person name="Mondo S."/>
            <person name="Pangilinan J."/>
            <person name="Riley R."/>
            <person name="Labutti K."/>
            <person name="Andreopoulos B."/>
            <person name="Lipzen A."/>
            <person name="Chen C."/>
            <person name="Yanf M."/>
            <person name="Daum C."/>
            <person name="Ng V."/>
            <person name="Clum A."/>
            <person name="Ohm R."/>
            <person name="Martin F."/>
            <person name="Silar P."/>
            <person name="Natvig D."/>
            <person name="Lalanne C."/>
            <person name="Gautier V."/>
            <person name="Ament-Velasquez S.L."/>
            <person name="Kruys A."/>
            <person name="Hutchinson M.I."/>
            <person name="Powell A.J."/>
            <person name="Barry K."/>
            <person name="Miller A.N."/>
            <person name="Grigoriev I.V."/>
            <person name="Debuchy R."/>
            <person name="Gladieux P."/>
            <person name="Thoren M.H."/>
            <person name="Johannesson H."/>
        </authorList>
    </citation>
    <scope>NUCLEOTIDE SEQUENCE</scope>
    <source>
        <strain evidence="8">CBS 508.74</strain>
    </source>
</reference>
<feature type="transmembrane region" description="Helical" evidence="6">
    <location>
        <begin position="145"/>
        <end position="172"/>
    </location>
</feature>
<dbReference type="Proteomes" id="UP001302812">
    <property type="component" value="Unassembled WGS sequence"/>
</dbReference>
<comment type="subcellular location">
    <subcellularLocation>
        <location evidence="1">Membrane</location>
        <topology evidence="1">Multi-pass membrane protein</topology>
    </subcellularLocation>
</comment>
<dbReference type="PANTHER" id="PTHR33048:SF47">
    <property type="entry name" value="INTEGRAL MEMBRANE PROTEIN-RELATED"/>
    <property type="match status" value="1"/>
</dbReference>
<evidence type="ECO:0000259" key="7">
    <source>
        <dbReference type="Pfam" id="PF20684"/>
    </source>
</evidence>
<reference evidence="8" key="1">
    <citation type="journal article" date="2023" name="Mol. Phylogenet. Evol.">
        <title>Genome-scale phylogeny and comparative genomics of the fungal order Sordariales.</title>
        <authorList>
            <person name="Hensen N."/>
            <person name="Bonometti L."/>
            <person name="Westerberg I."/>
            <person name="Brannstrom I.O."/>
            <person name="Guillou S."/>
            <person name="Cros-Aarteil S."/>
            <person name="Calhoun S."/>
            <person name="Haridas S."/>
            <person name="Kuo A."/>
            <person name="Mondo S."/>
            <person name="Pangilinan J."/>
            <person name="Riley R."/>
            <person name="LaButti K."/>
            <person name="Andreopoulos B."/>
            <person name="Lipzen A."/>
            <person name="Chen C."/>
            <person name="Yan M."/>
            <person name="Daum C."/>
            <person name="Ng V."/>
            <person name="Clum A."/>
            <person name="Steindorff A."/>
            <person name="Ohm R.A."/>
            <person name="Martin F."/>
            <person name="Silar P."/>
            <person name="Natvig D.O."/>
            <person name="Lalanne C."/>
            <person name="Gautier V."/>
            <person name="Ament-Velasquez S.L."/>
            <person name="Kruys A."/>
            <person name="Hutchinson M.I."/>
            <person name="Powell A.J."/>
            <person name="Barry K."/>
            <person name="Miller A.N."/>
            <person name="Grigoriev I.V."/>
            <person name="Debuchy R."/>
            <person name="Gladieux P."/>
            <person name="Hiltunen Thoren M."/>
            <person name="Johannesson H."/>
        </authorList>
    </citation>
    <scope>NUCLEOTIDE SEQUENCE</scope>
    <source>
        <strain evidence="8">CBS 508.74</strain>
    </source>
</reference>
<evidence type="ECO:0000256" key="5">
    <source>
        <dbReference type="ARBA" id="ARBA00038359"/>
    </source>
</evidence>
<dbReference type="Pfam" id="PF20684">
    <property type="entry name" value="Fung_rhodopsin"/>
    <property type="match status" value="1"/>
</dbReference>
<feature type="transmembrane region" description="Helical" evidence="6">
    <location>
        <begin position="192"/>
        <end position="213"/>
    </location>
</feature>
<dbReference type="InterPro" id="IPR049326">
    <property type="entry name" value="Rhodopsin_dom_fungi"/>
</dbReference>
<feature type="transmembrane region" description="Helical" evidence="6">
    <location>
        <begin position="113"/>
        <end position="133"/>
    </location>
</feature>
<proteinExistence type="inferred from homology"/>
<feature type="transmembrane region" description="Helical" evidence="6">
    <location>
        <begin position="261"/>
        <end position="279"/>
    </location>
</feature>
<dbReference type="GeneID" id="89942493"/>
<keyword evidence="9" id="KW-1185">Reference proteome</keyword>
<evidence type="ECO:0000313" key="8">
    <source>
        <dbReference type="EMBL" id="KAK4116070.1"/>
    </source>
</evidence>
<comment type="similarity">
    <text evidence="5">Belongs to the SAT4 family.</text>
</comment>
<evidence type="ECO:0000313" key="9">
    <source>
        <dbReference type="Proteomes" id="UP001302812"/>
    </source>
</evidence>
<evidence type="ECO:0000256" key="6">
    <source>
        <dbReference type="SAM" id="Phobius"/>
    </source>
</evidence>
<gene>
    <name evidence="8" type="ORF">N656DRAFT_810509</name>
</gene>
<dbReference type="AlphaFoldDB" id="A0AAN6TKH2"/>
<evidence type="ECO:0000256" key="4">
    <source>
        <dbReference type="ARBA" id="ARBA00023136"/>
    </source>
</evidence>
<evidence type="ECO:0000256" key="1">
    <source>
        <dbReference type="ARBA" id="ARBA00004141"/>
    </source>
</evidence>
<dbReference type="GO" id="GO:0016020">
    <property type="term" value="C:membrane"/>
    <property type="evidence" value="ECO:0007669"/>
    <property type="project" value="UniProtKB-SubCell"/>
</dbReference>
<keyword evidence="3 6" id="KW-1133">Transmembrane helix</keyword>
<feature type="transmembrane region" description="Helical" evidence="6">
    <location>
        <begin position="60"/>
        <end position="79"/>
    </location>
</feature>
<dbReference type="InterPro" id="IPR052337">
    <property type="entry name" value="SAT4-like"/>
</dbReference>
<dbReference type="EMBL" id="MU853333">
    <property type="protein sequence ID" value="KAK4116070.1"/>
    <property type="molecule type" value="Genomic_DNA"/>
</dbReference>
<feature type="domain" description="Rhodopsin" evidence="7">
    <location>
        <begin position="45"/>
        <end position="284"/>
    </location>
</feature>
<feature type="transmembrane region" description="Helical" evidence="6">
    <location>
        <begin position="220"/>
        <end position="241"/>
    </location>
</feature>
<name>A0AAN6TKH2_9PEZI</name>
<protein>
    <recommendedName>
        <fullName evidence="7">Rhodopsin domain-containing protein</fullName>
    </recommendedName>
</protein>
<organism evidence="8 9">
    <name type="scientific">Canariomyces notabilis</name>
    <dbReference type="NCBI Taxonomy" id="2074819"/>
    <lineage>
        <taxon>Eukaryota</taxon>
        <taxon>Fungi</taxon>
        <taxon>Dikarya</taxon>
        <taxon>Ascomycota</taxon>
        <taxon>Pezizomycotina</taxon>
        <taxon>Sordariomycetes</taxon>
        <taxon>Sordariomycetidae</taxon>
        <taxon>Sordariales</taxon>
        <taxon>Chaetomiaceae</taxon>
        <taxon>Canariomyces</taxon>
    </lineage>
</organism>
<dbReference type="PANTHER" id="PTHR33048">
    <property type="entry name" value="PTH11-LIKE INTEGRAL MEMBRANE PROTEIN (AFU_ORTHOLOGUE AFUA_5G11245)"/>
    <property type="match status" value="1"/>
</dbReference>